<dbReference type="AlphaFoldDB" id="A0A2K0UE06"/>
<dbReference type="Proteomes" id="UP000236290">
    <property type="component" value="Unassembled WGS sequence"/>
</dbReference>
<feature type="compositionally biased region" description="Polar residues" evidence="1">
    <location>
        <begin position="141"/>
        <end position="150"/>
    </location>
</feature>
<dbReference type="OrthoDB" id="4900119at2759"/>
<protein>
    <submittedName>
        <fullName evidence="2">Uncharacterized protein</fullName>
    </submittedName>
</protein>
<proteinExistence type="predicted"/>
<organism evidence="2 3">
    <name type="scientific">Trichoderma harzianum</name>
    <name type="common">Hypocrea lixii</name>
    <dbReference type="NCBI Taxonomy" id="5544"/>
    <lineage>
        <taxon>Eukaryota</taxon>
        <taxon>Fungi</taxon>
        <taxon>Dikarya</taxon>
        <taxon>Ascomycota</taxon>
        <taxon>Pezizomycotina</taxon>
        <taxon>Sordariomycetes</taxon>
        <taxon>Hypocreomycetidae</taxon>
        <taxon>Hypocreales</taxon>
        <taxon>Hypocreaceae</taxon>
        <taxon>Trichoderma</taxon>
    </lineage>
</organism>
<evidence type="ECO:0000256" key="1">
    <source>
        <dbReference type="SAM" id="MobiDB-lite"/>
    </source>
</evidence>
<accession>A0A2K0UE06</accession>
<reference evidence="2 3" key="1">
    <citation type="submission" date="2017-02" db="EMBL/GenBank/DDBJ databases">
        <title>Genomes of Trichoderma spp. with biocontrol activity.</title>
        <authorList>
            <person name="Gardiner D."/>
            <person name="Kazan K."/>
            <person name="Vos C."/>
            <person name="Harvey P."/>
        </authorList>
    </citation>
    <scope>NUCLEOTIDE SEQUENCE [LARGE SCALE GENOMIC DNA]</scope>
    <source>
        <strain evidence="2 3">Tr1</strain>
    </source>
</reference>
<gene>
    <name evidence="2" type="ORF">THARTR1_03945</name>
</gene>
<evidence type="ECO:0000313" key="3">
    <source>
        <dbReference type="Proteomes" id="UP000236290"/>
    </source>
</evidence>
<sequence length="235" mass="26702">MDDLQISPDDRRYSDAAACVRIYWAQATELNLRDQKIMIEYIKDHLDSLKSAGIPVEQHMFYFATMRLREILGKHGLEWIIFLILSAVYPKLPEDYVNSIEELYGSSKIEDHSDKYFKKLGLKKKEQLSSIAITKSNPSIQAKLSTPSSSTKRRQISPCLANKASTSTETEPHPPMHSCCSAELSQFRMAFELTNKNLDTLRTKLDAIQAKVDGAPSRLKAAMDNPFCHDDDEEE</sequence>
<evidence type="ECO:0000313" key="2">
    <source>
        <dbReference type="EMBL" id="PNP56008.1"/>
    </source>
</evidence>
<feature type="region of interest" description="Disordered" evidence="1">
    <location>
        <begin position="141"/>
        <end position="178"/>
    </location>
</feature>
<name>A0A2K0UE06_TRIHA</name>
<comment type="caution">
    <text evidence="2">The sequence shown here is derived from an EMBL/GenBank/DDBJ whole genome shotgun (WGS) entry which is preliminary data.</text>
</comment>
<dbReference type="EMBL" id="MTYI01000049">
    <property type="protein sequence ID" value="PNP56008.1"/>
    <property type="molecule type" value="Genomic_DNA"/>
</dbReference>